<dbReference type="Pfam" id="PF20331">
    <property type="entry name" value="DUF6626"/>
    <property type="match status" value="1"/>
</dbReference>
<sequence>MVSDIEFLENVCERMQQVGLVQSKAEFSARMLGKGPSYLTSMSARDRKVPDEVMTFLAGQLHNDIFDDDVEILRLNAEAERRERCRTHRTDMLDWLKRHQTTEQKPQEHLPTFANSAPFRQRLVGWLLRGRVVTHDLCRVSRQLRL</sequence>
<keyword evidence="2" id="KW-1185">Reference proteome</keyword>
<dbReference type="Proteomes" id="UP001201844">
    <property type="component" value="Unassembled WGS sequence"/>
</dbReference>
<gene>
    <name evidence="1" type="ORF">MKI86_22240</name>
</gene>
<protein>
    <submittedName>
        <fullName evidence="1">Uncharacterized protein</fullName>
    </submittedName>
</protein>
<dbReference type="EMBL" id="JAKVIN010000012">
    <property type="protein sequence ID" value="MCJ8151860.1"/>
    <property type="molecule type" value="Genomic_DNA"/>
</dbReference>
<reference evidence="1 2" key="1">
    <citation type="submission" date="2022-02" db="EMBL/GenBank/DDBJ databases">
        <title>Shinella B3.7 sp. nov., isolated from Sediment (Zhairuo Island).</title>
        <authorList>
            <person name="Chen G."/>
        </authorList>
    </citation>
    <scope>NUCLEOTIDE SEQUENCE [LARGE SCALE GENOMIC DNA]</scope>
    <source>
        <strain evidence="1 2">B3.7</strain>
    </source>
</reference>
<name>A0ABT0CTD8_9HYPH</name>
<dbReference type="RefSeq" id="WP_241605445.1">
    <property type="nucleotide sequence ID" value="NZ_JAKVIN010000012.1"/>
</dbReference>
<evidence type="ECO:0000313" key="2">
    <source>
        <dbReference type="Proteomes" id="UP001201844"/>
    </source>
</evidence>
<accession>A0ABT0CTD8</accession>
<evidence type="ECO:0000313" key="1">
    <source>
        <dbReference type="EMBL" id="MCJ8151860.1"/>
    </source>
</evidence>
<dbReference type="InterPro" id="IPR046734">
    <property type="entry name" value="DUF6626"/>
</dbReference>
<organism evidence="1 2">
    <name type="scientific">Shinella sedimenti</name>
    <dbReference type="NCBI Taxonomy" id="2919913"/>
    <lineage>
        <taxon>Bacteria</taxon>
        <taxon>Pseudomonadati</taxon>
        <taxon>Pseudomonadota</taxon>
        <taxon>Alphaproteobacteria</taxon>
        <taxon>Hyphomicrobiales</taxon>
        <taxon>Rhizobiaceae</taxon>
        <taxon>Shinella</taxon>
    </lineage>
</organism>
<comment type="caution">
    <text evidence="1">The sequence shown here is derived from an EMBL/GenBank/DDBJ whole genome shotgun (WGS) entry which is preliminary data.</text>
</comment>
<proteinExistence type="predicted"/>